<evidence type="ECO:0000313" key="4">
    <source>
        <dbReference type="Proteomes" id="UP000095658"/>
    </source>
</evidence>
<keyword evidence="1" id="KW-0812">Transmembrane</keyword>
<dbReference type="Pfam" id="PF05362">
    <property type="entry name" value="Lon_C"/>
    <property type="match status" value="1"/>
</dbReference>
<dbReference type="GO" id="GO:0004252">
    <property type="term" value="F:serine-type endopeptidase activity"/>
    <property type="evidence" value="ECO:0007669"/>
    <property type="project" value="InterPro"/>
</dbReference>
<protein>
    <recommendedName>
        <fullName evidence="2">PDZ domain-containing protein</fullName>
    </recommendedName>
</protein>
<name>A0A1E7DKW2_9BACI</name>
<comment type="caution">
    <text evidence="3">The sequence shown here is derived from an EMBL/GenBank/DDBJ whole genome shotgun (WGS) entry which is preliminary data.</text>
</comment>
<dbReference type="GO" id="GO:0005524">
    <property type="term" value="F:ATP binding"/>
    <property type="evidence" value="ECO:0007669"/>
    <property type="project" value="InterPro"/>
</dbReference>
<dbReference type="InterPro" id="IPR001478">
    <property type="entry name" value="PDZ"/>
</dbReference>
<dbReference type="SUPFAM" id="SSF54211">
    <property type="entry name" value="Ribosomal protein S5 domain 2-like"/>
    <property type="match status" value="1"/>
</dbReference>
<feature type="transmembrane region" description="Helical" evidence="1">
    <location>
        <begin position="12"/>
        <end position="34"/>
    </location>
</feature>
<accession>A0A1E7DKW2</accession>
<dbReference type="Gene3D" id="3.30.230.10">
    <property type="match status" value="1"/>
</dbReference>
<dbReference type="GO" id="GO:0006508">
    <property type="term" value="P:proteolysis"/>
    <property type="evidence" value="ECO:0007669"/>
    <property type="project" value="InterPro"/>
</dbReference>
<dbReference type="AlphaFoldDB" id="A0A1E7DKW2"/>
<dbReference type="NCBIfam" id="NF041438">
    <property type="entry name" value="SepM_fam_S16"/>
    <property type="match status" value="1"/>
</dbReference>
<dbReference type="SMART" id="SM00228">
    <property type="entry name" value="PDZ"/>
    <property type="match status" value="1"/>
</dbReference>
<dbReference type="Gene3D" id="2.30.42.10">
    <property type="match status" value="1"/>
</dbReference>
<keyword evidence="4" id="KW-1185">Reference proteome</keyword>
<dbReference type="InterPro" id="IPR020568">
    <property type="entry name" value="Ribosomal_Su5_D2-typ_SF"/>
</dbReference>
<sequence length="351" mass="38444">MEGRINVKNKQTVLLYAVLLMIIAAAFIPLPYYVTKPGGAHELDPIVHVDGGDENDTSTLMLTTIRMGPANFYSYAWASIRDYEEILPKEDVRYPHESDDEYNVRQFHLMDTSQQNAVTVAFDEAGKPYDWEYNGIYVLGVFPGMPAEDILEAGDRITSIDGRDIESSKEMTDYVQSKKPGETVSIVFARNEKKHEKTIKLRSFAELDGKSGLGISLADDRTLKSNPKVKLKADEIGGPSAGLMFSLEIYDQLVEEDIAAGLKVAGTGTIASDGTVGRIGGIAQKVVGADRAGAQFFFAPDGELPADRSDVKSNYEEAKKAAEDIGTEMIIVPVQTFSDAVDYLYNTTASK</sequence>
<evidence type="ECO:0000313" key="3">
    <source>
        <dbReference type="EMBL" id="OES43710.1"/>
    </source>
</evidence>
<dbReference type="Proteomes" id="UP000095658">
    <property type="component" value="Unassembled WGS sequence"/>
</dbReference>
<dbReference type="Pfam" id="PF13180">
    <property type="entry name" value="PDZ_2"/>
    <property type="match status" value="1"/>
</dbReference>
<dbReference type="PANTHER" id="PTHR10046">
    <property type="entry name" value="ATP DEPENDENT LON PROTEASE FAMILY MEMBER"/>
    <property type="match status" value="1"/>
</dbReference>
<keyword evidence="1" id="KW-0472">Membrane</keyword>
<dbReference type="InterPro" id="IPR027065">
    <property type="entry name" value="Lon_Prtase"/>
</dbReference>
<gene>
    <name evidence="3" type="ORF">BA724_11455</name>
</gene>
<dbReference type="InterPro" id="IPR014721">
    <property type="entry name" value="Ribsml_uS5_D2-typ_fold_subgr"/>
</dbReference>
<reference evidence="3 4" key="1">
    <citation type="submission" date="2016-06" db="EMBL/GenBank/DDBJ databases">
        <title>Domibacillus iocasae genome sequencing.</title>
        <authorList>
            <person name="Verma A."/>
            <person name="Pal Y."/>
            <person name="Ojha A.K."/>
            <person name="Krishnamurthi S."/>
        </authorList>
    </citation>
    <scope>NUCLEOTIDE SEQUENCE [LARGE SCALE GENOMIC DNA]</scope>
    <source>
        <strain evidence="3 4">DSM 29979</strain>
    </source>
</reference>
<keyword evidence="1" id="KW-1133">Transmembrane helix</keyword>
<dbReference type="EMBL" id="MAMP01000024">
    <property type="protein sequence ID" value="OES43710.1"/>
    <property type="molecule type" value="Genomic_DNA"/>
</dbReference>
<dbReference type="InterPro" id="IPR008269">
    <property type="entry name" value="Lon_proteolytic"/>
</dbReference>
<organism evidence="3 4">
    <name type="scientific">Domibacillus iocasae</name>
    <dbReference type="NCBI Taxonomy" id="1714016"/>
    <lineage>
        <taxon>Bacteria</taxon>
        <taxon>Bacillati</taxon>
        <taxon>Bacillota</taxon>
        <taxon>Bacilli</taxon>
        <taxon>Bacillales</taxon>
        <taxon>Bacillaceae</taxon>
        <taxon>Domibacillus</taxon>
    </lineage>
</organism>
<dbReference type="PROSITE" id="PS50106">
    <property type="entry name" value="PDZ"/>
    <property type="match status" value="1"/>
</dbReference>
<dbReference type="SUPFAM" id="SSF50156">
    <property type="entry name" value="PDZ domain-like"/>
    <property type="match status" value="1"/>
</dbReference>
<dbReference type="GO" id="GO:0030163">
    <property type="term" value="P:protein catabolic process"/>
    <property type="evidence" value="ECO:0007669"/>
    <property type="project" value="InterPro"/>
</dbReference>
<evidence type="ECO:0000256" key="1">
    <source>
        <dbReference type="SAM" id="Phobius"/>
    </source>
</evidence>
<dbReference type="GO" id="GO:0004176">
    <property type="term" value="F:ATP-dependent peptidase activity"/>
    <property type="evidence" value="ECO:0007669"/>
    <property type="project" value="InterPro"/>
</dbReference>
<evidence type="ECO:0000259" key="2">
    <source>
        <dbReference type="PROSITE" id="PS50106"/>
    </source>
</evidence>
<proteinExistence type="predicted"/>
<dbReference type="STRING" id="1714016.BA724_11455"/>
<dbReference type="InterPro" id="IPR036034">
    <property type="entry name" value="PDZ_sf"/>
</dbReference>
<feature type="domain" description="PDZ" evidence="2">
    <location>
        <begin position="117"/>
        <end position="192"/>
    </location>
</feature>